<protein>
    <submittedName>
        <fullName evidence="1">Uncharacterized protein</fullName>
    </submittedName>
</protein>
<proteinExistence type="predicted"/>
<evidence type="ECO:0000313" key="1">
    <source>
        <dbReference type="EMBL" id="CAA7405858.1"/>
    </source>
</evidence>
<name>A0A7I8L9B8_SPIIN</name>
<dbReference type="Proteomes" id="UP000663760">
    <property type="component" value="Chromosome 12"/>
</dbReference>
<evidence type="ECO:0000313" key="2">
    <source>
        <dbReference type="Proteomes" id="UP000663760"/>
    </source>
</evidence>
<reference evidence="1" key="1">
    <citation type="submission" date="2020-02" db="EMBL/GenBank/DDBJ databases">
        <authorList>
            <person name="Scholz U."/>
            <person name="Mascher M."/>
            <person name="Fiebig A."/>
        </authorList>
    </citation>
    <scope>NUCLEOTIDE SEQUENCE</scope>
</reference>
<accession>A0A7I8L9B8</accession>
<sequence length="73" mass="8189">MSLLFKIYDNQRPKVACHEVMEEWKSGRLEAQSGQNCECRLESLWTDEDTCVSLPFHVTGGQPGVGQGVVVYT</sequence>
<dbReference type="EMBL" id="LR746275">
    <property type="protein sequence ID" value="CAA7405858.1"/>
    <property type="molecule type" value="Genomic_DNA"/>
</dbReference>
<organism evidence="1 2">
    <name type="scientific">Spirodela intermedia</name>
    <name type="common">Intermediate duckweed</name>
    <dbReference type="NCBI Taxonomy" id="51605"/>
    <lineage>
        <taxon>Eukaryota</taxon>
        <taxon>Viridiplantae</taxon>
        <taxon>Streptophyta</taxon>
        <taxon>Embryophyta</taxon>
        <taxon>Tracheophyta</taxon>
        <taxon>Spermatophyta</taxon>
        <taxon>Magnoliopsida</taxon>
        <taxon>Liliopsida</taxon>
        <taxon>Araceae</taxon>
        <taxon>Lemnoideae</taxon>
        <taxon>Spirodela</taxon>
    </lineage>
</organism>
<dbReference type="AlphaFoldDB" id="A0A7I8L9B8"/>
<gene>
    <name evidence="1" type="ORF">SI8410_12016536</name>
</gene>
<keyword evidence="2" id="KW-1185">Reference proteome</keyword>